<gene>
    <name evidence="1" type="ORF">TIFTF001_024971</name>
</gene>
<dbReference type="EMBL" id="BTGU01000060">
    <property type="protein sequence ID" value="GMN55855.1"/>
    <property type="molecule type" value="Genomic_DNA"/>
</dbReference>
<dbReference type="Proteomes" id="UP001187192">
    <property type="component" value="Unassembled WGS sequence"/>
</dbReference>
<organism evidence="1 2">
    <name type="scientific">Ficus carica</name>
    <name type="common">Common fig</name>
    <dbReference type="NCBI Taxonomy" id="3494"/>
    <lineage>
        <taxon>Eukaryota</taxon>
        <taxon>Viridiplantae</taxon>
        <taxon>Streptophyta</taxon>
        <taxon>Embryophyta</taxon>
        <taxon>Tracheophyta</taxon>
        <taxon>Spermatophyta</taxon>
        <taxon>Magnoliopsida</taxon>
        <taxon>eudicotyledons</taxon>
        <taxon>Gunneridae</taxon>
        <taxon>Pentapetalae</taxon>
        <taxon>rosids</taxon>
        <taxon>fabids</taxon>
        <taxon>Rosales</taxon>
        <taxon>Moraceae</taxon>
        <taxon>Ficeae</taxon>
        <taxon>Ficus</taxon>
    </lineage>
</organism>
<dbReference type="PANTHER" id="PTHR37217:SF1">
    <property type="entry name" value="EXPRESSED PROTEIN"/>
    <property type="match status" value="1"/>
</dbReference>
<protein>
    <submittedName>
        <fullName evidence="1">Uncharacterized protein</fullName>
    </submittedName>
</protein>
<proteinExistence type="predicted"/>
<reference evidence="1" key="1">
    <citation type="submission" date="2023-07" db="EMBL/GenBank/DDBJ databases">
        <title>draft genome sequence of fig (Ficus carica).</title>
        <authorList>
            <person name="Takahashi T."/>
            <person name="Nishimura K."/>
        </authorList>
    </citation>
    <scope>NUCLEOTIDE SEQUENCE</scope>
</reference>
<evidence type="ECO:0000313" key="2">
    <source>
        <dbReference type="Proteomes" id="UP001187192"/>
    </source>
</evidence>
<keyword evidence="2" id="KW-1185">Reference proteome</keyword>
<sequence>MNSLFSPSSLHLNPSSISRFPPCRRVQPRNNFMSGHIRNPRLHCPLPLPHHSISHNSLHVRSSSIGEAIPSNEGEIPLIDVEEDFFEKDWSFLDSDDLISNQDYSQKVGRIIAAGQIEESSRVMVSTASEGFVDQLVDSSPCNLLLVVHDSLFVLAGIKEKYDKVKCWQGELVYVPEKWAPLNVAFLYFLPALPFSLDQAGWENTKGQPFIPFPPFCQEWSGQMEAAGREKNSPPIPTFLPFAPNTRGRVVISHPQGREELEKQRKQYQDVIVSELPEKMTLQKVAAHHSFELVEFVDDPGFYLAVLIFRDAKD</sequence>
<evidence type="ECO:0000313" key="1">
    <source>
        <dbReference type="EMBL" id="GMN55855.1"/>
    </source>
</evidence>
<dbReference type="PANTHER" id="PTHR37217">
    <property type="entry name" value="EXPRESSED PROTEIN"/>
    <property type="match status" value="1"/>
</dbReference>
<comment type="caution">
    <text evidence="1">The sequence shown here is derived from an EMBL/GenBank/DDBJ whole genome shotgun (WGS) entry which is preliminary data.</text>
</comment>
<accession>A0AA88DF77</accession>
<name>A0AA88DF77_FICCA</name>
<dbReference type="AlphaFoldDB" id="A0AA88DF77"/>
<dbReference type="GO" id="GO:0009507">
    <property type="term" value="C:chloroplast"/>
    <property type="evidence" value="ECO:0007669"/>
    <property type="project" value="TreeGrafter"/>
</dbReference>